<name>F2L5A9_THEU7</name>
<gene>
    <name evidence="1" type="ordered locus">TUZN_2076</name>
</gene>
<keyword evidence="2" id="KW-1185">Reference proteome</keyword>
<dbReference type="STRING" id="999630.TUZN_2076"/>
<protein>
    <submittedName>
        <fullName evidence="1">Uncharacterized protein</fullName>
    </submittedName>
</protein>
<reference evidence="1 2" key="1">
    <citation type="journal article" date="2011" name="J. Bacteriol.">
        <title>Complete genome sequence of the thermoacidophilic crenarchaeon Thermoproteus uzoniensis 768-20.</title>
        <authorList>
            <person name="Mardanov A.V."/>
            <person name="Gumerov V.M."/>
            <person name="Beletsky A.V."/>
            <person name="Prokofeva M.I."/>
            <person name="Bonch-Osmolovskaya E.A."/>
            <person name="Ravin N.V."/>
            <person name="Skryabin K.G."/>
        </authorList>
    </citation>
    <scope>NUCLEOTIDE SEQUENCE [LARGE SCALE GENOMIC DNA]</scope>
    <source>
        <strain evidence="1 2">768-20</strain>
    </source>
</reference>
<accession>F2L5A9</accession>
<proteinExistence type="predicted"/>
<dbReference type="eggNOG" id="arCOG05548">
    <property type="taxonomic scope" value="Archaea"/>
</dbReference>
<organism evidence="1 2">
    <name type="scientific">Thermoproteus uzoniensis (strain 768-20)</name>
    <dbReference type="NCBI Taxonomy" id="999630"/>
    <lineage>
        <taxon>Archaea</taxon>
        <taxon>Thermoproteota</taxon>
        <taxon>Thermoprotei</taxon>
        <taxon>Thermoproteales</taxon>
        <taxon>Thermoproteaceae</taxon>
        <taxon>Thermoproteus</taxon>
    </lineage>
</organism>
<dbReference type="EMBL" id="CP002590">
    <property type="protein sequence ID" value="AEA13534.1"/>
    <property type="molecule type" value="Genomic_DNA"/>
</dbReference>
<dbReference type="AlphaFoldDB" id="F2L5A9"/>
<dbReference type="OrthoDB" id="26483at2157"/>
<evidence type="ECO:0000313" key="2">
    <source>
        <dbReference type="Proteomes" id="UP000008138"/>
    </source>
</evidence>
<dbReference type="Proteomes" id="UP000008138">
    <property type="component" value="Chromosome"/>
</dbReference>
<dbReference type="HOGENOM" id="CLU_1891556_0_0_2"/>
<dbReference type="KEGG" id="tuz:TUZN_2076"/>
<evidence type="ECO:0000313" key="1">
    <source>
        <dbReference type="EMBL" id="AEA13534.1"/>
    </source>
</evidence>
<sequence>MKVFHRFLIYITRNIDGRVRYPSSMRLCNNTREPLRLRLRYGGPFTKTGLEGYVKYIAVAAQGFSASNVTGESAPFYLGPSECIDLDLEYEVDGKLGEELDMVKYKMIKDGVLSVGGFVFDVVVDENSPSGGGN</sequence>
<reference key="2">
    <citation type="submission" date="2011-03" db="EMBL/GenBank/DDBJ databases">
        <title>Complete genome sequence of the thermoacidophilic crenarchaeon Thermoproteus uzoniensis 768-20.</title>
        <authorList>
            <person name="Mardanov A.V."/>
            <person name="Gumerov V.M."/>
            <person name="Beletsky A.V."/>
            <person name="Prokofeva M.I."/>
            <person name="Bonch-Osmolovskaya E.A."/>
            <person name="Ravin N.V."/>
            <person name="Skryabin K.G."/>
        </authorList>
    </citation>
    <scope>NUCLEOTIDE SEQUENCE</scope>
    <source>
        <strain>768-20</strain>
    </source>
</reference>